<keyword evidence="3" id="KW-0227">DNA damage</keyword>
<evidence type="ECO:0000256" key="3">
    <source>
        <dbReference type="ARBA" id="ARBA00022763"/>
    </source>
</evidence>
<keyword evidence="5" id="KW-0378">Hydrolase</keyword>
<evidence type="ECO:0000256" key="4">
    <source>
        <dbReference type="ARBA" id="ARBA00022769"/>
    </source>
</evidence>
<comment type="caution">
    <text evidence="7">The sequence shown here is derived from an EMBL/GenBank/DDBJ whole genome shotgun (WGS) entry which is preliminary data.</text>
</comment>
<keyword evidence="6" id="KW-0234">DNA repair</keyword>
<dbReference type="GO" id="GO:0004519">
    <property type="term" value="F:endonuclease activity"/>
    <property type="evidence" value="ECO:0007669"/>
    <property type="project" value="UniProtKB-KW"/>
</dbReference>
<dbReference type="AlphaFoldDB" id="A0A9Q4PWR9"/>
<name>A0A9Q4PWR9_9EURY</name>
<dbReference type="EMBL" id="JAKELO010000002">
    <property type="protein sequence ID" value="MDE4907691.1"/>
    <property type="molecule type" value="Genomic_DNA"/>
</dbReference>
<dbReference type="InterPro" id="IPR036237">
    <property type="entry name" value="Xyl_isomerase-like_sf"/>
</dbReference>
<dbReference type="InterPro" id="IPR004601">
    <property type="entry name" value="UvdE"/>
</dbReference>
<dbReference type="PANTHER" id="PTHR31290:SF5">
    <property type="entry name" value="UV-DAMAGE ENDONUCLEASE"/>
    <property type="match status" value="1"/>
</dbReference>
<dbReference type="PANTHER" id="PTHR31290">
    <property type="entry name" value="UV-DAMAGE ENDONUCLEASE"/>
    <property type="match status" value="1"/>
</dbReference>
<evidence type="ECO:0000256" key="5">
    <source>
        <dbReference type="ARBA" id="ARBA00022801"/>
    </source>
</evidence>
<sequence length="299" mass="34064">MKIGYPCINQSLPCRSSRTFRLRSYSDERLLTTVEGNLHCLGEILRYNTSNGILFFRITSDLVPFASHPVCTADWQENFREHFSALGTFIRDNGMRISMHPDQFILLNAKDPDILDRSIAELAYHAEVLDLLGLDMSAKIQLHVGGVYGDREASIVRFIDRYLCLDELILRRLVIENDDHRYTARDCLRVHAETGIPVIFDTLHHRVNSVSNEPVVEIYPDVAATWDPRDGIPMVDYSTQDPDGRPGKHAATIDIPDFLGFTEDIRSFDVDIMLEIKDKEMSALKAIAALESDTRLVRR</sequence>
<dbReference type="NCBIfam" id="TIGR00629">
    <property type="entry name" value="uvde"/>
    <property type="match status" value="1"/>
</dbReference>
<keyword evidence="1" id="KW-0540">Nuclease</keyword>
<organism evidence="7 8">
    <name type="scientific">Methanogenium marinum</name>
    <dbReference type="NCBI Taxonomy" id="348610"/>
    <lineage>
        <taxon>Archaea</taxon>
        <taxon>Methanobacteriati</taxon>
        <taxon>Methanobacteriota</taxon>
        <taxon>Stenosarchaea group</taxon>
        <taxon>Methanomicrobia</taxon>
        <taxon>Methanomicrobiales</taxon>
        <taxon>Methanomicrobiaceae</taxon>
        <taxon>Methanogenium</taxon>
    </lineage>
</organism>
<keyword evidence="8" id="KW-1185">Reference proteome</keyword>
<evidence type="ECO:0000313" key="7">
    <source>
        <dbReference type="EMBL" id="MDE4907691.1"/>
    </source>
</evidence>
<dbReference type="Proteomes" id="UP001143747">
    <property type="component" value="Unassembled WGS sequence"/>
</dbReference>
<gene>
    <name evidence="7" type="primary">uvsE</name>
    <name evidence="7" type="ORF">L0665_03570</name>
</gene>
<evidence type="ECO:0000256" key="2">
    <source>
        <dbReference type="ARBA" id="ARBA00022759"/>
    </source>
</evidence>
<dbReference type="GO" id="GO:0009411">
    <property type="term" value="P:response to UV"/>
    <property type="evidence" value="ECO:0007669"/>
    <property type="project" value="InterPro"/>
</dbReference>
<proteinExistence type="predicted"/>
<dbReference type="Gene3D" id="3.20.20.150">
    <property type="entry name" value="Divalent-metal-dependent TIM barrel enzymes"/>
    <property type="match status" value="1"/>
</dbReference>
<keyword evidence="4" id="KW-0228">DNA excision</keyword>
<keyword evidence="2 7" id="KW-0255">Endonuclease</keyword>
<accession>A0A9Q4PWR9</accession>
<dbReference type="Pfam" id="PF03851">
    <property type="entry name" value="UvdE"/>
    <property type="match status" value="1"/>
</dbReference>
<dbReference type="SUPFAM" id="SSF51658">
    <property type="entry name" value="Xylose isomerase-like"/>
    <property type="match status" value="1"/>
</dbReference>
<dbReference type="GO" id="GO:0016787">
    <property type="term" value="F:hydrolase activity"/>
    <property type="evidence" value="ECO:0007669"/>
    <property type="project" value="UniProtKB-KW"/>
</dbReference>
<dbReference type="GO" id="GO:0006289">
    <property type="term" value="P:nucleotide-excision repair"/>
    <property type="evidence" value="ECO:0007669"/>
    <property type="project" value="InterPro"/>
</dbReference>
<reference evidence="7" key="1">
    <citation type="submission" date="2022-01" db="EMBL/GenBank/DDBJ databases">
        <title>Draft genome of Methanogenium marinum DSM 15558.</title>
        <authorList>
            <person name="Chen S.-C."/>
            <person name="You Y.-T."/>
        </authorList>
    </citation>
    <scope>NUCLEOTIDE SEQUENCE</scope>
    <source>
        <strain evidence="7">DSM 15558</strain>
    </source>
</reference>
<evidence type="ECO:0000313" key="8">
    <source>
        <dbReference type="Proteomes" id="UP001143747"/>
    </source>
</evidence>
<evidence type="ECO:0000256" key="1">
    <source>
        <dbReference type="ARBA" id="ARBA00022722"/>
    </source>
</evidence>
<dbReference type="RefSeq" id="WP_274924339.1">
    <property type="nucleotide sequence ID" value="NZ_JAKELO010000002.1"/>
</dbReference>
<protein>
    <submittedName>
        <fullName evidence="7">UV DNA damage repair endonuclease UvsE</fullName>
    </submittedName>
</protein>
<evidence type="ECO:0000256" key="6">
    <source>
        <dbReference type="ARBA" id="ARBA00023204"/>
    </source>
</evidence>